<gene>
    <name evidence="2" type="ORF">H9981_00585</name>
</gene>
<keyword evidence="1" id="KW-1133">Transmembrane helix</keyword>
<name>A0A9D2ASH6_9FIRM</name>
<sequence length="53" mass="6280">MGDSTGSMFYGFGAFILIYIIGATIYQIWLWIKKARDRKKFRENEDEQKRTEG</sequence>
<dbReference type="Proteomes" id="UP000824243">
    <property type="component" value="Unassembled WGS sequence"/>
</dbReference>
<evidence type="ECO:0000313" key="3">
    <source>
        <dbReference type="Proteomes" id="UP000824243"/>
    </source>
</evidence>
<comment type="caution">
    <text evidence="2">The sequence shown here is derived from an EMBL/GenBank/DDBJ whole genome shotgun (WGS) entry which is preliminary data.</text>
</comment>
<accession>A0A9D2ASH6</accession>
<feature type="transmembrane region" description="Helical" evidence="1">
    <location>
        <begin position="12"/>
        <end position="32"/>
    </location>
</feature>
<proteinExistence type="predicted"/>
<reference evidence="2" key="2">
    <citation type="submission" date="2021-04" db="EMBL/GenBank/DDBJ databases">
        <authorList>
            <person name="Gilroy R."/>
        </authorList>
    </citation>
    <scope>NUCLEOTIDE SEQUENCE</scope>
    <source>
        <strain evidence="2">ChiSjej5B23-15282</strain>
    </source>
</reference>
<organism evidence="2 3">
    <name type="scientific">Candidatus Mediterraneibacter caccavium</name>
    <dbReference type="NCBI Taxonomy" id="2838661"/>
    <lineage>
        <taxon>Bacteria</taxon>
        <taxon>Bacillati</taxon>
        <taxon>Bacillota</taxon>
        <taxon>Clostridia</taxon>
        <taxon>Lachnospirales</taxon>
        <taxon>Lachnospiraceae</taxon>
        <taxon>Mediterraneibacter</taxon>
    </lineage>
</organism>
<evidence type="ECO:0000256" key="1">
    <source>
        <dbReference type="SAM" id="Phobius"/>
    </source>
</evidence>
<keyword evidence="1" id="KW-0472">Membrane</keyword>
<dbReference type="EMBL" id="DXFA01000010">
    <property type="protein sequence ID" value="HIX47514.1"/>
    <property type="molecule type" value="Genomic_DNA"/>
</dbReference>
<dbReference type="AlphaFoldDB" id="A0A9D2ASH6"/>
<evidence type="ECO:0000313" key="2">
    <source>
        <dbReference type="EMBL" id="HIX47514.1"/>
    </source>
</evidence>
<reference evidence="2" key="1">
    <citation type="journal article" date="2021" name="PeerJ">
        <title>Extensive microbial diversity within the chicken gut microbiome revealed by metagenomics and culture.</title>
        <authorList>
            <person name="Gilroy R."/>
            <person name="Ravi A."/>
            <person name="Getino M."/>
            <person name="Pursley I."/>
            <person name="Horton D.L."/>
            <person name="Alikhan N.F."/>
            <person name="Baker D."/>
            <person name="Gharbi K."/>
            <person name="Hall N."/>
            <person name="Watson M."/>
            <person name="Adriaenssens E.M."/>
            <person name="Foster-Nyarko E."/>
            <person name="Jarju S."/>
            <person name="Secka A."/>
            <person name="Antonio M."/>
            <person name="Oren A."/>
            <person name="Chaudhuri R.R."/>
            <person name="La Ragione R."/>
            <person name="Hildebrand F."/>
            <person name="Pallen M.J."/>
        </authorList>
    </citation>
    <scope>NUCLEOTIDE SEQUENCE</scope>
    <source>
        <strain evidence="2">ChiSjej5B23-15282</strain>
    </source>
</reference>
<protein>
    <submittedName>
        <fullName evidence="2">Uncharacterized protein</fullName>
    </submittedName>
</protein>
<keyword evidence="1" id="KW-0812">Transmembrane</keyword>